<name>A0A7S2NE78_9DINO</name>
<dbReference type="EMBL" id="HBGW01021950">
    <property type="protein sequence ID" value="CAD9535098.1"/>
    <property type="molecule type" value="Transcribed_RNA"/>
</dbReference>
<evidence type="ECO:0000256" key="1">
    <source>
        <dbReference type="SAM" id="MobiDB-lite"/>
    </source>
</evidence>
<reference evidence="2" key="1">
    <citation type="submission" date="2021-01" db="EMBL/GenBank/DDBJ databases">
        <authorList>
            <person name="Corre E."/>
            <person name="Pelletier E."/>
            <person name="Niang G."/>
            <person name="Scheremetjew M."/>
            <person name="Finn R."/>
            <person name="Kale V."/>
            <person name="Holt S."/>
            <person name="Cochrane G."/>
            <person name="Meng A."/>
            <person name="Brown T."/>
            <person name="Cohen L."/>
        </authorList>
    </citation>
    <scope>NUCLEOTIDE SEQUENCE</scope>
    <source>
        <strain evidence="2">RCC3387</strain>
    </source>
</reference>
<dbReference type="AlphaFoldDB" id="A0A7S2NE78"/>
<feature type="compositionally biased region" description="Low complexity" evidence="1">
    <location>
        <begin position="43"/>
        <end position="62"/>
    </location>
</feature>
<proteinExistence type="predicted"/>
<feature type="compositionally biased region" description="Low complexity" evidence="1">
    <location>
        <begin position="74"/>
        <end position="84"/>
    </location>
</feature>
<sequence>MQGVPLQGVPFQDAPGPNSLLSDLRAIQEPGGRAFGAGGGAAPFGAAGAQMQQPQQPHPATQGGMGLGMPGVFSPPGGSAQPSGALGGPGAGVGQAAMGLQAGGAAEPPVDLGCSAGPRAAGWLGAKRCFRSLFAAPGGSPLLLPGREAMSAAFEAALGELKAVGALTPEAADDCGLGKLALQLLSFASMEDPTALALLFTGVEQLASPVMTVLLDVPWAATGQTGWPIFGLLSLISMRRGTVPEALNTLEVDGLSDASGQTFQTELIAALQAGDSGALDRASSAYLQRLVSPGSALAPLTALAAQVVGRSDAGLRMGMLRTLQGAMQQAIGSAGELDIGLGTHWPLWGLLQMALEPLSG</sequence>
<accession>A0A7S2NE78</accession>
<feature type="region of interest" description="Disordered" evidence="1">
    <location>
        <begin position="1"/>
        <end position="90"/>
    </location>
</feature>
<gene>
    <name evidence="2" type="ORF">BRAN1462_LOCUS13880</name>
</gene>
<protein>
    <submittedName>
        <fullName evidence="2">Uncharacterized protein</fullName>
    </submittedName>
</protein>
<evidence type="ECO:0000313" key="2">
    <source>
        <dbReference type="EMBL" id="CAD9535098.1"/>
    </source>
</evidence>
<organism evidence="2">
    <name type="scientific">Zooxanthella nutricula</name>
    <dbReference type="NCBI Taxonomy" id="1333877"/>
    <lineage>
        <taxon>Eukaryota</taxon>
        <taxon>Sar</taxon>
        <taxon>Alveolata</taxon>
        <taxon>Dinophyceae</taxon>
        <taxon>Peridiniales</taxon>
        <taxon>Peridiniales incertae sedis</taxon>
        <taxon>Zooxanthella</taxon>
    </lineage>
</organism>
<feature type="compositionally biased region" description="Gly residues" evidence="1">
    <location>
        <begin position="33"/>
        <end position="42"/>
    </location>
</feature>